<evidence type="ECO:0000256" key="9">
    <source>
        <dbReference type="ARBA" id="ARBA00047671"/>
    </source>
</evidence>
<dbReference type="InterPro" id="IPR036621">
    <property type="entry name" value="Anticodon-bd_dom_sf"/>
</dbReference>
<dbReference type="Gene3D" id="3.30.930.10">
    <property type="entry name" value="Bira Bifunctional Protein, Domain 2"/>
    <property type="match status" value="2"/>
</dbReference>
<keyword evidence="8 10" id="KW-0030">Aminoacyl-tRNA synthetase</keyword>
<sequence length="573" mass="63818">MRMSQLFAPTLRETPAEAEVISHQLLLRAGFIRRSSAGVYHYLPLAQRVLQKIMAIVREEMNAAGGQELLMPVIQPAELWQESGRWNVYGDELFRLKDRHQRDFCLGPTHEEIITDLVKNNVTSYRDLPLMLYQIANKYRDERRPRFGLMRGREFIMKDLYSFDRDEAGLHESYRKMYEAYTNIFRRCGLKFRPVEADAGAIGGTGGSHEFMVLAESGEAEIVYCDACEYAANVEKAECKPQNQPGEPALPMEKVSTPGQKSIEDVSKFLKVNPTDTIKTMIFRADDQLVMVLIRGDREINEIKLKNKLDCLDLRLASEAECLEVSPGGAGYLGPVGIKGIPIYADLEVMALTRAVVGANEPEAHLIQVLPNRDFSVTEEADLRMIHAGEPCPQCGAPVKKARGIEVGQVFKLGTKYSKSMGCTYLDEKGQEQLMVMGCYGVGVSRTMASAVEQNYDANGIVWPVAIAPYQVVVVPVSNKDAAQMEAAEAIYKELQQKGVDVLLDDRAERPGVKFKDADLIGFPIRITVGNKLASEGLVEVKLRNNGDQFNLSRGEVTEKVVSLIQQSVAQNT</sequence>
<dbReference type="PANTHER" id="PTHR42753">
    <property type="entry name" value="MITOCHONDRIAL RIBOSOME PROTEIN L39/PROLYL-TRNA LIGASE FAMILY MEMBER"/>
    <property type="match status" value="1"/>
</dbReference>
<dbReference type="Pfam" id="PF04073">
    <property type="entry name" value="tRNA_edit"/>
    <property type="match status" value="1"/>
</dbReference>
<dbReference type="InterPro" id="IPR036754">
    <property type="entry name" value="YbaK/aa-tRNA-synt-asso_dom_sf"/>
</dbReference>
<dbReference type="SUPFAM" id="SSF55826">
    <property type="entry name" value="YbaK/ProRS associated domain"/>
    <property type="match status" value="1"/>
</dbReference>
<dbReference type="SUPFAM" id="SSF52954">
    <property type="entry name" value="Class II aaRS ABD-related"/>
    <property type="match status" value="1"/>
</dbReference>
<dbReference type="InterPro" id="IPR002316">
    <property type="entry name" value="Pro-tRNA-ligase_IIa"/>
</dbReference>
<dbReference type="InterPro" id="IPR004154">
    <property type="entry name" value="Anticodon-bd"/>
</dbReference>
<dbReference type="InterPro" id="IPR023717">
    <property type="entry name" value="Pro-tRNA-Synthase_IIa_type1"/>
</dbReference>
<dbReference type="NCBIfam" id="NF006625">
    <property type="entry name" value="PRK09194.1"/>
    <property type="match status" value="1"/>
</dbReference>
<evidence type="ECO:0000256" key="6">
    <source>
        <dbReference type="ARBA" id="ARBA00022840"/>
    </source>
</evidence>
<dbReference type="FunFam" id="3.30.930.10:FF:000066">
    <property type="entry name" value="Proline--tRNA ligase"/>
    <property type="match status" value="1"/>
</dbReference>
<evidence type="ECO:0000313" key="12">
    <source>
        <dbReference type="EMBL" id="MTV47836.1"/>
    </source>
</evidence>
<dbReference type="CDD" id="cd04334">
    <property type="entry name" value="ProRS-INS"/>
    <property type="match status" value="1"/>
</dbReference>
<comment type="subcellular location">
    <subcellularLocation>
        <location evidence="1 10">Cytoplasm</location>
    </subcellularLocation>
</comment>
<evidence type="ECO:0000256" key="4">
    <source>
        <dbReference type="ARBA" id="ARBA00022598"/>
    </source>
</evidence>
<dbReference type="GO" id="GO:0004827">
    <property type="term" value="F:proline-tRNA ligase activity"/>
    <property type="evidence" value="ECO:0007669"/>
    <property type="project" value="UniProtKB-UniRule"/>
</dbReference>
<dbReference type="InterPro" id="IPR002314">
    <property type="entry name" value="aa-tRNA-synt_IIb"/>
</dbReference>
<dbReference type="Proteomes" id="UP000430670">
    <property type="component" value="Unassembled WGS sequence"/>
</dbReference>
<dbReference type="AlphaFoldDB" id="A0A6I3SFQ5"/>
<keyword evidence="4 10" id="KW-0436">Ligase</keyword>
<dbReference type="PROSITE" id="PS50862">
    <property type="entry name" value="AA_TRNA_LIGASE_II"/>
    <property type="match status" value="1"/>
</dbReference>
<dbReference type="GO" id="GO:0005829">
    <property type="term" value="C:cytosol"/>
    <property type="evidence" value="ECO:0007669"/>
    <property type="project" value="TreeGrafter"/>
</dbReference>
<keyword evidence="7 10" id="KW-0648">Protein biosynthesis</keyword>
<dbReference type="GO" id="GO:0016740">
    <property type="term" value="F:transferase activity"/>
    <property type="evidence" value="ECO:0007669"/>
    <property type="project" value="UniProtKB-ARBA"/>
</dbReference>
<dbReference type="InterPro" id="IPR033730">
    <property type="entry name" value="ProRS_core_prok"/>
</dbReference>
<dbReference type="CDD" id="cd00779">
    <property type="entry name" value="ProRS_core_prok"/>
    <property type="match status" value="1"/>
</dbReference>
<dbReference type="InterPro" id="IPR050062">
    <property type="entry name" value="Pro-tRNA_synthetase"/>
</dbReference>
<evidence type="ECO:0000259" key="11">
    <source>
        <dbReference type="PROSITE" id="PS50862"/>
    </source>
</evidence>
<evidence type="ECO:0000256" key="2">
    <source>
        <dbReference type="ARBA" id="ARBA00011738"/>
    </source>
</evidence>
<evidence type="ECO:0000256" key="7">
    <source>
        <dbReference type="ARBA" id="ARBA00022917"/>
    </source>
</evidence>
<evidence type="ECO:0000256" key="3">
    <source>
        <dbReference type="ARBA" id="ARBA00022490"/>
    </source>
</evidence>
<dbReference type="Gene3D" id="3.40.50.800">
    <property type="entry name" value="Anticodon-binding domain"/>
    <property type="match status" value="1"/>
</dbReference>
<dbReference type="GO" id="GO:0140096">
    <property type="term" value="F:catalytic activity, acting on a protein"/>
    <property type="evidence" value="ECO:0007669"/>
    <property type="project" value="UniProtKB-ARBA"/>
</dbReference>
<accession>A0A6I3SFQ5</accession>
<dbReference type="CDD" id="cd00861">
    <property type="entry name" value="ProRS_anticodon_short"/>
    <property type="match status" value="1"/>
</dbReference>
<organism evidence="12 13">
    <name type="scientific">Heliobacterium mobile</name>
    <name type="common">Heliobacillus mobilis</name>
    <dbReference type="NCBI Taxonomy" id="28064"/>
    <lineage>
        <taxon>Bacteria</taxon>
        <taxon>Bacillati</taxon>
        <taxon>Bacillota</taxon>
        <taxon>Clostridia</taxon>
        <taxon>Eubacteriales</taxon>
        <taxon>Heliobacteriaceae</taxon>
        <taxon>Heliobacterium</taxon>
    </lineage>
</organism>
<dbReference type="SUPFAM" id="SSF55681">
    <property type="entry name" value="Class II aaRS and biotin synthetases"/>
    <property type="match status" value="1"/>
</dbReference>
<evidence type="ECO:0000256" key="8">
    <source>
        <dbReference type="ARBA" id="ARBA00023146"/>
    </source>
</evidence>
<dbReference type="GO" id="GO:0006433">
    <property type="term" value="P:prolyl-tRNA aminoacylation"/>
    <property type="evidence" value="ECO:0007669"/>
    <property type="project" value="UniProtKB-UniRule"/>
</dbReference>
<evidence type="ECO:0000313" key="13">
    <source>
        <dbReference type="Proteomes" id="UP000430670"/>
    </source>
</evidence>
<evidence type="ECO:0000256" key="1">
    <source>
        <dbReference type="ARBA" id="ARBA00004496"/>
    </source>
</evidence>
<protein>
    <recommendedName>
        <fullName evidence="10">Proline--tRNA ligase</fullName>
        <ecNumber evidence="10">6.1.1.15</ecNumber>
    </recommendedName>
    <alternativeName>
        <fullName evidence="10">Prolyl-tRNA synthetase</fullName>
        <shortName evidence="10">ProRS</shortName>
    </alternativeName>
</protein>
<dbReference type="PRINTS" id="PR01046">
    <property type="entry name" value="TRNASYNTHPRO"/>
</dbReference>
<reference evidence="12 13" key="1">
    <citation type="submission" date="2019-11" db="EMBL/GenBank/DDBJ databases">
        <title>Whole-genome sequence of a the green, strictly anaerobic photosynthetic bacterium Heliobacillus mobilis DSM 6151.</title>
        <authorList>
            <person name="Kyndt J.A."/>
            <person name="Meyer T.E."/>
        </authorList>
    </citation>
    <scope>NUCLEOTIDE SEQUENCE [LARGE SCALE GENOMIC DNA]</scope>
    <source>
        <strain evidence="12 13">DSM 6151</strain>
    </source>
</reference>
<dbReference type="HAMAP" id="MF_01569">
    <property type="entry name" value="Pro_tRNA_synth_type1"/>
    <property type="match status" value="1"/>
</dbReference>
<dbReference type="RefSeq" id="WP_170291578.1">
    <property type="nucleotide sequence ID" value="NZ_WNKU01000001.1"/>
</dbReference>
<comment type="domain">
    <text evidence="10">Consists of three domains: the N-terminal catalytic domain, the editing domain and the C-terminal anticodon-binding domain.</text>
</comment>
<dbReference type="Pfam" id="PF03129">
    <property type="entry name" value="HGTP_anticodon"/>
    <property type="match status" value="1"/>
</dbReference>
<dbReference type="PANTHER" id="PTHR42753:SF2">
    <property type="entry name" value="PROLINE--TRNA LIGASE"/>
    <property type="match status" value="1"/>
</dbReference>
<dbReference type="PIRSF" id="PIRSF001535">
    <property type="entry name" value="ProRS_1"/>
    <property type="match status" value="1"/>
</dbReference>
<dbReference type="InterPro" id="IPR007214">
    <property type="entry name" value="YbaK/aa-tRNA-synth-assoc-dom"/>
</dbReference>
<keyword evidence="5 10" id="KW-0547">Nucleotide-binding</keyword>
<feature type="domain" description="Aminoacyl-transfer RNA synthetases class-II family profile" evidence="11">
    <location>
        <begin position="48"/>
        <end position="464"/>
    </location>
</feature>
<dbReference type="GO" id="GO:0002161">
    <property type="term" value="F:aminoacyl-tRNA deacylase activity"/>
    <property type="evidence" value="ECO:0007669"/>
    <property type="project" value="InterPro"/>
</dbReference>
<dbReference type="InterPro" id="IPR006195">
    <property type="entry name" value="aa-tRNA-synth_II"/>
</dbReference>
<dbReference type="InterPro" id="IPR045864">
    <property type="entry name" value="aa-tRNA-synth_II/BPL/LPL"/>
</dbReference>
<dbReference type="GO" id="GO:0005524">
    <property type="term" value="F:ATP binding"/>
    <property type="evidence" value="ECO:0007669"/>
    <property type="project" value="UniProtKB-UniRule"/>
</dbReference>
<dbReference type="EC" id="6.1.1.15" evidence="10"/>
<evidence type="ECO:0000256" key="5">
    <source>
        <dbReference type="ARBA" id="ARBA00022741"/>
    </source>
</evidence>
<name>A0A6I3SFQ5_HELMO</name>
<keyword evidence="13" id="KW-1185">Reference proteome</keyword>
<comment type="similarity">
    <text evidence="10">Belongs to the class-II aminoacyl-tRNA synthetase family. ProS type 1 subfamily.</text>
</comment>
<keyword evidence="6 10" id="KW-0067">ATP-binding</keyword>
<dbReference type="NCBIfam" id="TIGR00409">
    <property type="entry name" value="proS_fam_II"/>
    <property type="match status" value="1"/>
</dbReference>
<comment type="catalytic activity">
    <reaction evidence="9 10">
        <text>tRNA(Pro) + L-proline + ATP = L-prolyl-tRNA(Pro) + AMP + diphosphate</text>
        <dbReference type="Rhea" id="RHEA:14305"/>
        <dbReference type="Rhea" id="RHEA-COMP:9700"/>
        <dbReference type="Rhea" id="RHEA-COMP:9702"/>
        <dbReference type="ChEBI" id="CHEBI:30616"/>
        <dbReference type="ChEBI" id="CHEBI:33019"/>
        <dbReference type="ChEBI" id="CHEBI:60039"/>
        <dbReference type="ChEBI" id="CHEBI:78442"/>
        <dbReference type="ChEBI" id="CHEBI:78532"/>
        <dbReference type="ChEBI" id="CHEBI:456215"/>
        <dbReference type="EC" id="6.1.1.15"/>
    </reaction>
</comment>
<dbReference type="Pfam" id="PF00587">
    <property type="entry name" value="tRNA-synt_2b"/>
    <property type="match status" value="1"/>
</dbReference>
<evidence type="ECO:0000256" key="10">
    <source>
        <dbReference type="HAMAP-Rule" id="MF_01569"/>
    </source>
</evidence>
<comment type="subunit">
    <text evidence="2 10">Homodimer.</text>
</comment>
<proteinExistence type="inferred from homology"/>
<keyword evidence="3 10" id="KW-0963">Cytoplasm</keyword>
<dbReference type="EMBL" id="WNKU01000001">
    <property type="protein sequence ID" value="MTV47836.1"/>
    <property type="molecule type" value="Genomic_DNA"/>
</dbReference>
<gene>
    <name evidence="10" type="primary">proS</name>
    <name evidence="12" type="ORF">GJ688_02405</name>
</gene>
<comment type="function">
    <text evidence="10">Catalyzes the attachment of proline to tRNA(Pro) in a two-step reaction: proline is first activated by ATP to form Pro-AMP and then transferred to the acceptor end of tRNA(Pro). As ProRS can inadvertently accommodate and process non-cognate amino acids such as alanine and cysteine, to avoid such errors it has two additional distinct editing activities against alanine. One activity is designated as 'pretransfer' editing and involves the tRNA(Pro)-independent hydrolysis of activated Ala-AMP. The other activity is designated 'posttransfer' editing and involves deacylation of mischarged Ala-tRNA(Pro). The misacylated Cys-tRNA(Pro) is not edited by ProRS.</text>
</comment>
<dbReference type="InterPro" id="IPR044140">
    <property type="entry name" value="ProRS_anticodon_short"/>
</dbReference>
<dbReference type="InterPro" id="IPR004500">
    <property type="entry name" value="Pro-tRNA-synth_IIa_bac-type"/>
</dbReference>
<dbReference type="FunFam" id="3.40.50.800:FF:000011">
    <property type="entry name" value="Proline--tRNA ligase"/>
    <property type="match status" value="1"/>
</dbReference>
<comment type="caution">
    <text evidence="12">The sequence shown here is derived from an EMBL/GenBank/DDBJ whole genome shotgun (WGS) entry which is preliminary data.</text>
</comment>